<evidence type="ECO:0000256" key="2">
    <source>
        <dbReference type="SAM" id="SignalP"/>
    </source>
</evidence>
<feature type="chain" id="PRO_5040832683" evidence="2">
    <location>
        <begin position="29"/>
        <end position="182"/>
    </location>
</feature>
<sequence>MRESILDCTHRSTALLCLPFLITSLCRSSVVPEATTDRLVKGRGWTDKNIISLMELTVATPISSVNPNAAPAESSEEPNTEPAAAAAPTDTSTQILAAIQRVEDRQLGLMTFIRDFANSTVNFINHTLNYPNVVFPTFPAHYFTIPSPTPTPTPAATPHQSAASTPSPAPTAAGSPQADTSA</sequence>
<evidence type="ECO:0000313" key="3">
    <source>
        <dbReference type="EMBL" id="GMI76921.1"/>
    </source>
</evidence>
<gene>
    <name evidence="3" type="ORF">HRI_001361400</name>
</gene>
<dbReference type="EMBL" id="BSYR01000013">
    <property type="protein sequence ID" value="GMI76921.1"/>
    <property type="molecule type" value="Genomic_DNA"/>
</dbReference>
<comment type="caution">
    <text evidence="3">The sequence shown here is derived from an EMBL/GenBank/DDBJ whole genome shotgun (WGS) entry which is preliminary data.</text>
</comment>
<name>A0A9W7HGD6_HIBTR</name>
<feature type="compositionally biased region" description="Low complexity" evidence="1">
    <location>
        <begin position="80"/>
        <end position="91"/>
    </location>
</feature>
<protein>
    <submittedName>
        <fullName evidence="3">Uncharacterized protein</fullName>
    </submittedName>
</protein>
<accession>A0A9W7HGD6</accession>
<organism evidence="3 4">
    <name type="scientific">Hibiscus trionum</name>
    <name type="common">Flower of an hour</name>
    <dbReference type="NCBI Taxonomy" id="183268"/>
    <lineage>
        <taxon>Eukaryota</taxon>
        <taxon>Viridiplantae</taxon>
        <taxon>Streptophyta</taxon>
        <taxon>Embryophyta</taxon>
        <taxon>Tracheophyta</taxon>
        <taxon>Spermatophyta</taxon>
        <taxon>Magnoliopsida</taxon>
        <taxon>eudicotyledons</taxon>
        <taxon>Gunneridae</taxon>
        <taxon>Pentapetalae</taxon>
        <taxon>rosids</taxon>
        <taxon>malvids</taxon>
        <taxon>Malvales</taxon>
        <taxon>Malvaceae</taxon>
        <taxon>Malvoideae</taxon>
        <taxon>Hibiscus</taxon>
    </lineage>
</organism>
<dbReference type="Proteomes" id="UP001165190">
    <property type="component" value="Unassembled WGS sequence"/>
</dbReference>
<keyword evidence="2" id="KW-0732">Signal</keyword>
<proteinExistence type="predicted"/>
<feature type="signal peptide" evidence="2">
    <location>
        <begin position="1"/>
        <end position="28"/>
    </location>
</feature>
<feature type="region of interest" description="Disordered" evidence="1">
    <location>
        <begin position="64"/>
        <end position="91"/>
    </location>
</feature>
<dbReference type="AlphaFoldDB" id="A0A9W7HGD6"/>
<reference evidence="3" key="1">
    <citation type="submission" date="2023-05" db="EMBL/GenBank/DDBJ databases">
        <title>Genome and transcriptome analyses reveal genes involved in the formation of fine ridges on petal epidermal cells in Hibiscus trionum.</title>
        <authorList>
            <person name="Koshimizu S."/>
            <person name="Masuda S."/>
            <person name="Ishii T."/>
            <person name="Shirasu K."/>
            <person name="Hoshino A."/>
            <person name="Arita M."/>
        </authorList>
    </citation>
    <scope>NUCLEOTIDE SEQUENCE</scope>
    <source>
        <strain evidence="3">Hamamatsu line</strain>
    </source>
</reference>
<feature type="region of interest" description="Disordered" evidence="1">
    <location>
        <begin position="148"/>
        <end position="182"/>
    </location>
</feature>
<evidence type="ECO:0000256" key="1">
    <source>
        <dbReference type="SAM" id="MobiDB-lite"/>
    </source>
</evidence>
<feature type="compositionally biased region" description="Low complexity" evidence="1">
    <location>
        <begin position="156"/>
        <end position="182"/>
    </location>
</feature>
<keyword evidence="4" id="KW-1185">Reference proteome</keyword>
<evidence type="ECO:0000313" key="4">
    <source>
        <dbReference type="Proteomes" id="UP001165190"/>
    </source>
</evidence>